<evidence type="ECO:0000256" key="1">
    <source>
        <dbReference type="ARBA" id="ARBA00010577"/>
    </source>
</evidence>
<keyword evidence="2" id="KW-1005">Bacterial flagellum biogenesis</keyword>
<dbReference type="eggNOG" id="COG1843">
    <property type="taxonomic scope" value="Bacteria"/>
</dbReference>
<evidence type="ECO:0008006" key="5">
    <source>
        <dbReference type="Google" id="ProtNLM"/>
    </source>
</evidence>
<evidence type="ECO:0000313" key="3">
    <source>
        <dbReference type="EMBL" id="KGX88635.1"/>
    </source>
</evidence>
<dbReference type="OrthoDB" id="280334at2"/>
<dbReference type="NCBIfam" id="NF007197">
    <property type="entry name" value="PRK09618.1"/>
    <property type="match status" value="1"/>
</dbReference>
<keyword evidence="4" id="KW-1185">Reference proteome</keyword>
<sequence>MTSIDPSLYIKSQQQTQTVSGSTGPSLGKDEFLKILMTQLKNQDPTNPMKDKEFVSQMTNFSMLEQMTNMSTAIEDLTQAQSFAPVVKYSSMIGKDVSYEVLDENGNVTGAETSQVEAVSKRQNSIVLELANGTSISTDQIRRVSEGVDTEQNTAQ</sequence>
<dbReference type="GO" id="GO:0044781">
    <property type="term" value="P:bacterial-type flagellum organization"/>
    <property type="evidence" value="ECO:0007669"/>
    <property type="project" value="UniProtKB-KW"/>
</dbReference>
<dbReference type="STRING" id="1385511.GCA_000425225_01043"/>
<proteinExistence type="inferred from homology"/>
<evidence type="ECO:0000313" key="4">
    <source>
        <dbReference type="Proteomes" id="UP000030403"/>
    </source>
</evidence>
<evidence type="ECO:0000256" key="2">
    <source>
        <dbReference type="ARBA" id="ARBA00022795"/>
    </source>
</evidence>
<dbReference type="Proteomes" id="UP000030403">
    <property type="component" value="Unassembled WGS sequence"/>
</dbReference>
<accession>A0A0A5GC04</accession>
<comment type="similarity">
    <text evidence="1">Belongs to the FlgD family.</text>
</comment>
<protein>
    <recommendedName>
        <fullName evidence="5">Flagellar basal body rod modification protein FlgD</fullName>
    </recommendedName>
</protein>
<name>A0A0A5GC04_9BACI</name>
<dbReference type="RefSeq" id="WP_027448290.1">
    <property type="nucleotide sequence ID" value="NZ_AVPF01000019.1"/>
</dbReference>
<gene>
    <name evidence="3" type="ORF">N783_08375</name>
</gene>
<dbReference type="EMBL" id="AVPF01000019">
    <property type="protein sequence ID" value="KGX88635.1"/>
    <property type="molecule type" value="Genomic_DNA"/>
</dbReference>
<dbReference type="AlphaFoldDB" id="A0A0A5GC04"/>
<dbReference type="InterPro" id="IPR005648">
    <property type="entry name" value="FlgD"/>
</dbReference>
<comment type="caution">
    <text evidence="3">The sequence shown here is derived from an EMBL/GenBank/DDBJ whole genome shotgun (WGS) entry which is preliminary data.</text>
</comment>
<organism evidence="3 4">
    <name type="scientific">Pontibacillus marinus BH030004 = DSM 16465</name>
    <dbReference type="NCBI Taxonomy" id="1385511"/>
    <lineage>
        <taxon>Bacteria</taxon>
        <taxon>Bacillati</taxon>
        <taxon>Bacillota</taxon>
        <taxon>Bacilli</taxon>
        <taxon>Bacillales</taxon>
        <taxon>Bacillaceae</taxon>
        <taxon>Pontibacillus</taxon>
    </lineage>
</organism>
<dbReference type="Pfam" id="PF03963">
    <property type="entry name" value="FlgD"/>
    <property type="match status" value="1"/>
</dbReference>
<reference evidence="3 4" key="1">
    <citation type="submission" date="2013-08" db="EMBL/GenBank/DDBJ databases">
        <authorList>
            <person name="Huang J."/>
            <person name="Wang G."/>
        </authorList>
    </citation>
    <scope>NUCLEOTIDE SEQUENCE [LARGE SCALE GENOMIC DNA]</scope>
    <source>
        <strain evidence="3 4">BH030004</strain>
    </source>
</reference>